<keyword evidence="4" id="KW-0472">Membrane</keyword>
<feature type="transmembrane region" description="Helical" evidence="4">
    <location>
        <begin position="189"/>
        <end position="214"/>
    </location>
</feature>
<evidence type="ECO:0000256" key="2">
    <source>
        <dbReference type="ARBA" id="ARBA00029447"/>
    </source>
</evidence>
<dbReference type="SUPFAM" id="SSF58104">
    <property type="entry name" value="Methyl-accepting chemotaxis protein (MCP) signaling domain"/>
    <property type="match status" value="1"/>
</dbReference>
<keyword evidence="4" id="KW-1133">Transmembrane helix</keyword>
<feature type="domain" description="HAMP" evidence="6">
    <location>
        <begin position="212"/>
        <end position="264"/>
    </location>
</feature>
<organism evidence="7 8">
    <name type="scientific">Clostridium manihotivorum</name>
    <dbReference type="NCBI Taxonomy" id="2320868"/>
    <lineage>
        <taxon>Bacteria</taxon>
        <taxon>Bacillati</taxon>
        <taxon>Bacillota</taxon>
        <taxon>Clostridia</taxon>
        <taxon>Eubacteriales</taxon>
        <taxon>Clostridiaceae</taxon>
        <taxon>Clostridium</taxon>
    </lineage>
</organism>
<name>A0A410DNA3_9CLOT</name>
<evidence type="ECO:0000313" key="8">
    <source>
        <dbReference type="Proteomes" id="UP000286268"/>
    </source>
</evidence>
<evidence type="ECO:0000256" key="4">
    <source>
        <dbReference type="SAM" id="Phobius"/>
    </source>
</evidence>
<feature type="transmembrane region" description="Helical" evidence="4">
    <location>
        <begin position="12"/>
        <end position="30"/>
    </location>
</feature>
<dbReference type="KEGG" id="cmah:C1I91_02105"/>
<dbReference type="PROSITE" id="PS50885">
    <property type="entry name" value="HAMP"/>
    <property type="match status" value="1"/>
</dbReference>
<dbReference type="Pfam" id="PF12729">
    <property type="entry name" value="4HB_MCP_1"/>
    <property type="match status" value="1"/>
</dbReference>
<evidence type="ECO:0000259" key="5">
    <source>
        <dbReference type="PROSITE" id="PS50111"/>
    </source>
</evidence>
<dbReference type="GO" id="GO:0007165">
    <property type="term" value="P:signal transduction"/>
    <property type="evidence" value="ECO:0007669"/>
    <property type="project" value="UniProtKB-KW"/>
</dbReference>
<dbReference type="CDD" id="cd06225">
    <property type="entry name" value="HAMP"/>
    <property type="match status" value="1"/>
</dbReference>
<gene>
    <name evidence="7" type="ORF">C1I91_02105</name>
</gene>
<dbReference type="Proteomes" id="UP000286268">
    <property type="component" value="Chromosome"/>
</dbReference>
<dbReference type="GO" id="GO:0016020">
    <property type="term" value="C:membrane"/>
    <property type="evidence" value="ECO:0007669"/>
    <property type="project" value="InterPro"/>
</dbReference>
<dbReference type="SMART" id="SM00283">
    <property type="entry name" value="MA"/>
    <property type="match status" value="1"/>
</dbReference>
<proteinExistence type="inferred from homology"/>
<comment type="similarity">
    <text evidence="2">Belongs to the methyl-accepting chemotaxis (MCP) protein family.</text>
</comment>
<feature type="domain" description="Methyl-accepting transducer" evidence="5">
    <location>
        <begin position="283"/>
        <end position="534"/>
    </location>
</feature>
<dbReference type="EMBL" id="CP025746">
    <property type="protein sequence ID" value="QAA30554.1"/>
    <property type="molecule type" value="Genomic_DNA"/>
</dbReference>
<dbReference type="InterPro" id="IPR004089">
    <property type="entry name" value="MCPsignal_dom"/>
</dbReference>
<keyword evidence="8" id="KW-1185">Reference proteome</keyword>
<dbReference type="AlphaFoldDB" id="A0A410DNA3"/>
<evidence type="ECO:0000313" key="7">
    <source>
        <dbReference type="EMBL" id="QAA30554.1"/>
    </source>
</evidence>
<accession>A0A410DNA3</accession>
<evidence type="ECO:0000259" key="6">
    <source>
        <dbReference type="PROSITE" id="PS50885"/>
    </source>
</evidence>
<evidence type="ECO:0000256" key="1">
    <source>
        <dbReference type="ARBA" id="ARBA00023224"/>
    </source>
</evidence>
<dbReference type="InterPro" id="IPR024478">
    <property type="entry name" value="HlyB_4HB_MCP"/>
</dbReference>
<dbReference type="InterPro" id="IPR003660">
    <property type="entry name" value="HAMP_dom"/>
</dbReference>
<dbReference type="RefSeq" id="WP_128211004.1">
    <property type="nucleotide sequence ID" value="NZ_CP025746.1"/>
</dbReference>
<dbReference type="Pfam" id="PF00015">
    <property type="entry name" value="MCPsignal"/>
    <property type="match status" value="1"/>
</dbReference>
<protein>
    <submittedName>
        <fullName evidence="7">Methyl-accepting chemotaxis protein</fullName>
    </submittedName>
</protein>
<dbReference type="PANTHER" id="PTHR32089:SF112">
    <property type="entry name" value="LYSOZYME-LIKE PROTEIN-RELATED"/>
    <property type="match status" value="1"/>
</dbReference>
<keyword evidence="4" id="KW-0812">Transmembrane</keyword>
<sequence>MKWFNNLKVKTKLISGFSIVIIFMIAITVISQESISKINKASSSMYNSEFQTLKNLEKSNANTMHIRLAVINLVESRNKSNVNDTTEKIKAYREENNKIFDEFSKYDLSSEEKSEFSLLQSQLKDYRAACDSIIQLVSQEKYDEAAALSTKSADIRSKLTATIEKLVDNIDQRAEDKENNNNKIYKNSLITVISIAVAAVIIGIILAAALTLTITGQISKILNFAHYLGEGDLSHSMSIDSKDEFGNLADKLNKAKSNVRELISKVMNDSETLSASSEELSASTEEISSMMQTISQSADEIAKGSQNLSVVFETVSSSAQEVTATTNELSSRASNALTSVKEIDKRAVSIKETGAKSSKESASIYEEKKSGLIEAIEEGKVVEKVKIAADSIGAIAEQTNLLALNAAIEAARAGEQGRGFAIVADEVRKLAEQSSEAVVSIQAMVTQVQSAFSKLSKTGYGMLDYMNDVVKPTYELLISTGVQYEKDAAFVNDMSEEIAASSKQMNVVMDQVSDSIQNLSATAEQSAASSEEILDNITEVTESIDDVTQAVQTQAILAQNLNNLVQKFKL</sequence>
<keyword evidence="1 3" id="KW-0807">Transducer</keyword>
<dbReference type="Gene3D" id="1.10.287.950">
    <property type="entry name" value="Methyl-accepting chemotaxis protein"/>
    <property type="match status" value="1"/>
</dbReference>
<dbReference type="PROSITE" id="PS50111">
    <property type="entry name" value="CHEMOTAXIS_TRANSDUC_2"/>
    <property type="match status" value="1"/>
</dbReference>
<reference evidence="7 8" key="1">
    <citation type="submission" date="2018-01" db="EMBL/GenBank/DDBJ databases">
        <title>Genome Sequencing and Assembly of Anaerobacter polyendosporus strain CT4.</title>
        <authorList>
            <person name="Tachaapaikoon C."/>
            <person name="Sutheeworapong S."/>
            <person name="Jenjaroenpun P."/>
            <person name="Wongsurawat T."/>
            <person name="Nookeaw I."/>
            <person name="Cheawchanlertfa P."/>
            <person name="Kosugi A."/>
            <person name="Cheevadhanarak S."/>
            <person name="Ratanakhanokchai K."/>
        </authorList>
    </citation>
    <scope>NUCLEOTIDE SEQUENCE [LARGE SCALE GENOMIC DNA]</scope>
    <source>
        <strain evidence="7 8">CT4</strain>
    </source>
</reference>
<dbReference type="PANTHER" id="PTHR32089">
    <property type="entry name" value="METHYL-ACCEPTING CHEMOTAXIS PROTEIN MCPB"/>
    <property type="match status" value="1"/>
</dbReference>
<dbReference type="OrthoDB" id="1887545at2"/>
<evidence type="ECO:0000256" key="3">
    <source>
        <dbReference type="PROSITE-ProRule" id="PRU00284"/>
    </source>
</evidence>